<feature type="compositionally biased region" description="Basic and acidic residues" evidence="11">
    <location>
        <begin position="612"/>
        <end position="622"/>
    </location>
</feature>
<gene>
    <name evidence="12" type="ORF">PVAND_000189</name>
</gene>
<evidence type="ECO:0000256" key="8">
    <source>
        <dbReference type="ARBA" id="ARBA00038397"/>
    </source>
</evidence>
<evidence type="ECO:0000313" key="13">
    <source>
        <dbReference type="Proteomes" id="UP001107558"/>
    </source>
</evidence>
<evidence type="ECO:0000256" key="4">
    <source>
        <dbReference type="ARBA" id="ARBA00022801"/>
    </source>
</evidence>
<dbReference type="GO" id="GO:0010008">
    <property type="term" value="C:endosome membrane"/>
    <property type="evidence" value="ECO:0007669"/>
    <property type="project" value="TreeGrafter"/>
</dbReference>
<keyword evidence="7" id="KW-0449">Lipoprotein</keyword>
<feature type="compositionally biased region" description="Basic and acidic residues" evidence="11">
    <location>
        <begin position="311"/>
        <end position="323"/>
    </location>
</feature>
<reference evidence="12" key="1">
    <citation type="submission" date="2021-03" db="EMBL/GenBank/DDBJ databases">
        <title>Chromosome level genome of the anhydrobiotic midge Polypedilum vanderplanki.</title>
        <authorList>
            <person name="Yoshida Y."/>
            <person name="Kikawada T."/>
            <person name="Gusev O."/>
        </authorList>
    </citation>
    <scope>NUCLEOTIDE SEQUENCE</scope>
    <source>
        <strain evidence="12">NIAS01</strain>
        <tissue evidence="12">Whole body or cell culture</tissue>
    </source>
</reference>
<dbReference type="Proteomes" id="UP001107558">
    <property type="component" value="Chromosome 3"/>
</dbReference>
<dbReference type="FunFam" id="3.40.50.1820:FF:000008">
    <property type="entry name" value="Alpha/beta hydrolase domain-containing protein 17B"/>
    <property type="match status" value="1"/>
</dbReference>
<name>A0A9J6BJK0_POLVA</name>
<feature type="region of interest" description="Disordered" evidence="11">
    <location>
        <begin position="555"/>
        <end position="727"/>
    </location>
</feature>
<dbReference type="GO" id="GO:0008474">
    <property type="term" value="F:palmitoyl-(protein) hydrolase activity"/>
    <property type="evidence" value="ECO:0007669"/>
    <property type="project" value="UniProtKB-EC"/>
</dbReference>
<evidence type="ECO:0000313" key="12">
    <source>
        <dbReference type="EMBL" id="KAG5669898.1"/>
    </source>
</evidence>
<feature type="compositionally biased region" description="Basic and acidic residues" evidence="11">
    <location>
        <begin position="571"/>
        <end position="600"/>
    </location>
</feature>
<evidence type="ECO:0000256" key="3">
    <source>
        <dbReference type="ARBA" id="ARBA00022475"/>
    </source>
</evidence>
<accession>A0A9J6BJK0</accession>
<keyword evidence="4" id="KW-0378">Hydrolase</keyword>
<comment type="similarity">
    <text evidence="8">Belongs to the AB hydrolase superfamily. ABHD17 family.</text>
</comment>
<feature type="compositionally biased region" description="Polar residues" evidence="11">
    <location>
        <begin position="413"/>
        <end position="426"/>
    </location>
</feature>
<feature type="region of interest" description="Disordered" evidence="11">
    <location>
        <begin position="282"/>
        <end position="364"/>
    </location>
</feature>
<dbReference type="EC" id="3.1.2.22" evidence="2"/>
<feature type="compositionally biased region" description="Polar residues" evidence="11">
    <location>
        <begin position="437"/>
        <end position="446"/>
    </location>
</feature>
<evidence type="ECO:0000256" key="6">
    <source>
        <dbReference type="ARBA" id="ARBA00023139"/>
    </source>
</evidence>
<comment type="subcellular location">
    <subcellularLocation>
        <location evidence="1">Cell membrane</location>
    </subcellularLocation>
    <subcellularLocation>
        <location evidence="9">Endomembrane system</location>
        <topology evidence="9">Lipid-anchor</topology>
        <orientation evidence="9">Cytoplasmic side</orientation>
    </subcellularLocation>
</comment>
<evidence type="ECO:0000256" key="1">
    <source>
        <dbReference type="ARBA" id="ARBA00004236"/>
    </source>
</evidence>
<feature type="compositionally biased region" description="Polar residues" evidence="11">
    <location>
        <begin position="698"/>
        <end position="725"/>
    </location>
</feature>
<dbReference type="PANTHER" id="PTHR12277">
    <property type="entry name" value="ALPHA/BETA HYDROLASE DOMAIN-CONTAINING PROTEIN"/>
    <property type="match status" value="1"/>
</dbReference>
<feature type="compositionally biased region" description="Low complexity" evidence="11">
    <location>
        <begin position="324"/>
        <end position="344"/>
    </location>
</feature>
<dbReference type="GO" id="GO:0005886">
    <property type="term" value="C:plasma membrane"/>
    <property type="evidence" value="ECO:0007669"/>
    <property type="project" value="UniProtKB-SubCell"/>
</dbReference>
<evidence type="ECO:0000256" key="9">
    <source>
        <dbReference type="ARBA" id="ARBA00046278"/>
    </source>
</evidence>
<keyword evidence="13" id="KW-1185">Reference proteome</keyword>
<dbReference type="EMBL" id="JADBJN010000003">
    <property type="protein sequence ID" value="KAG5669898.1"/>
    <property type="molecule type" value="Genomic_DNA"/>
</dbReference>
<feature type="compositionally biased region" description="Low complexity" evidence="11">
    <location>
        <begin position="282"/>
        <end position="310"/>
    </location>
</feature>
<keyword evidence="3" id="KW-1003">Cell membrane</keyword>
<dbReference type="Gene3D" id="3.40.50.1820">
    <property type="entry name" value="alpha/beta hydrolase"/>
    <property type="match status" value="1"/>
</dbReference>
<dbReference type="AlphaFoldDB" id="A0A9J6BJK0"/>
<comment type="catalytic activity">
    <reaction evidence="10">
        <text>S-hexadecanoyl-L-cysteinyl-[protein] + H2O = L-cysteinyl-[protein] + hexadecanoate + H(+)</text>
        <dbReference type="Rhea" id="RHEA:19233"/>
        <dbReference type="Rhea" id="RHEA-COMP:10131"/>
        <dbReference type="Rhea" id="RHEA-COMP:11032"/>
        <dbReference type="ChEBI" id="CHEBI:7896"/>
        <dbReference type="ChEBI" id="CHEBI:15377"/>
        <dbReference type="ChEBI" id="CHEBI:15378"/>
        <dbReference type="ChEBI" id="CHEBI:29950"/>
        <dbReference type="ChEBI" id="CHEBI:74151"/>
        <dbReference type="EC" id="3.1.2.22"/>
    </reaction>
</comment>
<sequence>MQGLRLLCSSFSELCCLFCCPPCPSRIAAKLAFLPPEPTYSLVQNEENKTKFQLQLNEKAEWPYSERDKDTIESFYTRTSRGNRIACIFVKCCNNARYTLLFSHGNAVDLGQMSSFYLGLGSRINCNIFSYDYSGYGASSGKPSEKNLYADIDAAWHLLRTRYGISPENIILYGQSIGTVPTVDLASRYEVGAVVLHSALMSGMRVAFPNTKRTWFFDVFPSIDKVSKISSPVLVIHGTEDEVIDFSHGMSIYEKCTKPVEPLWVDGAGHNDIELYTAAATTTASSTTQQQKNTTTTTEVGSSSNNSNNRTNEKTQLLDDKSEQNLPPQQPHNSNPNNSSSSNSVGRNRRKPGNIIYSNDGLWHKNVNNSPPPLPLAPRHPLCKCIKQELVLAADGILEKDCDKCNKNANSKKTLRDAQTSPNVSPLKSPISPASVKMSNKKQLLSPSKHENIPSPHHHSRAQLEKSNSLGESKPVKQLRTTKSLSPRPPMKHQSAVNDENNVVNIKVSPADEDDECEKRPLIKDKRKDVDGLVESLRLDERQKNRSTSCLVYVPSDPWTKMDQQQQQQKSVKEPQQSKKRGENRMKKLMEVKSLSKPDLIDTNDNDPWVLDETRMSKDTSARKSATIRHQSKSLHIDSKSGTARPRLQRSRSPKDTLPRDPLSSLSPTLGYNAVPDKNVRSKSSNGRKKQQQQPQQYLNVSNPNLLQQPRHSFSTSPTSLNATAGKTKDDELTLNIRRLSEQIKYSSTYGSYGNFHHGTSSNVTSPKQIEGMEKSASLLSDSLLETTC</sequence>
<keyword evidence="6" id="KW-0564">Palmitate</keyword>
<feature type="compositionally biased region" description="Polar residues" evidence="11">
    <location>
        <begin position="495"/>
        <end position="504"/>
    </location>
</feature>
<dbReference type="PANTHER" id="PTHR12277:SF81">
    <property type="entry name" value="PROTEIN ABHD13"/>
    <property type="match status" value="1"/>
</dbReference>
<evidence type="ECO:0000256" key="7">
    <source>
        <dbReference type="ARBA" id="ARBA00023288"/>
    </source>
</evidence>
<evidence type="ECO:0000256" key="11">
    <source>
        <dbReference type="SAM" id="MobiDB-lite"/>
    </source>
</evidence>
<proteinExistence type="inferred from homology"/>
<dbReference type="SUPFAM" id="SSF53474">
    <property type="entry name" value="alpha/beta-Hydrolases"/>
    <property type="match status" value="1"/>
</dbReference>
<dbReference type="InterPro" id="IPR029058">
    <property type="entry name" value="AB_hydrolase_fold"/>
</dbReference>
<evidence type="ECO:0000256" key="10">
    <source>
        <dbReference type="ARBA" id="ARBA00047337"/>
    </source>
</evidence>
<protein>
    <recommendedName>
        <fullName evidence="2">palmitoyl-protein hydrolase</fullName>
        <ecNumber evidence="2">3.1.2.22</ecNumber>
    </recommendedName>
</protein>
<evidence type="ECO:0000256" key="2">
    <source>
        <dbReference type="ARBA" id="ARBA00012423"/>
    </source>
</evidence>
<feature type="region of interest" description="Disordered" evidence="11">
    <location>
        <begin position="413"/>
        <end position="523"/>
    </location>
</feature>
<comment type="caution">
    <text evidence="12">The sequence shown here is derived from an EMBL/GenBank/DDBJ whole genome shotgun (WGS) entry which is preliminary data.</text>
</comment>
<dbReference type="OrthoDB" id="446723at2759"/>
<organism evidence="12 13">
    <name type="scientific">Polypedilum vanderplanki</name>
    <name type="common">Sleeping chironomid midge</name>
    <dbReference type="NCBI Taxonomy" id="319348"/>
    <lineage>
        <taxon>Eukaryota</taxon>
        <taxon>Metazoa</taxon>
        <taxon>Ecdysozoa</taxon>
        <taxon>Arthropoda</taxon>
        <taxon>Hexapoda</taxon>
        <taxon>Insecta</taxon>
        <taxon>Pterygota</taxon>
        <taxon>Neoptera</taxon>
        <taxon>Endopterygota</taxon>
        <taxon>Diptera</taxon>
        <taxon>Nematocera</taxon>
        <taxon>Chironomoidea</taxon>
        <taxon>Chironomidae</taxon>
        <taxon>Chironominae</taxon>
        <taxon>Polypedilum</taxon>
        <taxon>Polypedilum</taxon>
    </lineage>
</organism>
<evidence type="ECO:0000256" key="5">
    <source>
        <dbReference type="ARBA" id="ARBA00023136"/>
    </source>
</evidence>
<keyword evidence="5" id="KW-0472">Membrane</keyword>